<protein>
    <submittedName>
        <fullName evidence="2">Uncharacterized protein</fullName>
    </submittedName>
</protein>
<dbReference type="InParanoid" id="A0A7C8N7S3"/>
<dbReference type="AlphaFoldDB" id="A0A7C8N7S3"/>
<comment type="caution">
    <text evidence="2">The sequence shown here is derived from an EMBL/GenBank/DDBJ whole genome shotgun (WGS) entry which is preliminary data.</text>
</comment>
<dbReference type="Proteomes" id="UP000481858">
    <property type="component" value="Unassembled WGS sequence"/>
</dbReference>
<dbReference type="OrthoDB" id="4732989at2759"/>
<evidence type="ECO:0000313" key="2">
    <source>
        <dbReference type="EMBL" id="KAF2968677.1"/>
    </source>
</evidence>
<keyword evidence="1" id="KW-1133">Transmembrane helix</keyword>
<sequence length="508" mass="58741">MEDEFSTWRFTTALRRFLVGLMSILLASVLAWGILTTIAGPMGDHPLPRSAPWENDPWWTRPFWLNYGTVMTDAEDFDEWFTDVDAATQTIRVMLAAVVPPPPPRARTWTRAREEIYAHVQRFAEARERQVRLAHAEWRRFLEGRERLVRDMVSLINKKSSARLYVNNKPVNVTTLIKLYPHWQWVGDDGVTYEAAYLPLKDTGPIRLEVPHGNMGQEEPLDPFDAQSLAALLNSGRAVIEELERTYVELFRHWDPVQAHIREALAAERALVPTLRRVSPRRHFWTAENAQALPILLRRMEGLQKRHATMWTVLRWLKRRFPRDQAQIEKDVDELLETAKELLRGWVRMLIEVQEGVLIMLRKRDIRSQAPGTTRPETSWEAWKQRNCGGTSCYAAAGLMRSVARFLGLRRRAEVARDEVRWLSSLGGDATPRISRDVYEVACCKDRELAHSLERGEIQPYDGSTEIELYGGIQIRNVEMQLYGSTEIEQYGSVQIRNVEIQVYEGSD</sequence>
<evidence type="ECO:0000256" key="1">
    <source>
        <dbReference type="SAM" id="Phobius"/>
    </source>
</evidence>
<gene>
    <name evidence="2" type="ORF">GQX73_g4931</name>
</gene>
<evidence type="ECO:0000313" key="3">
    <source>
        <dbReference type="Proteomes" id="UP000481858"/>
    </source>
</evidence>
<name>A0A7C8N7S3_9PEZI</name>
<accession>A0A7C8N7S3</accession>
<reference evidence="2 3" key="1">
    <citation type="submission" date="2019-12" db="EMBL/GenBank/DDBJ databases">
        <title>Draft genome sequence of the ascomycete Xylaria multiplex DSM 110363.</title>
        <authorList>
            <person name="Buettner E."/>
            <person name="Kellner H."/>
        </authorList>
    </citation>
    <scope>NUCLEOTIDE SEQUENCE [LARGE SCALE GENOMIC DNA]</scope>
    <source>
        <strain evidence="2 3">DSM 110363</strain>
    </source>
</reference>
<feature type="transmembrane region" description="Helical" evidence="1">
    <location>
        <begin position="17"/>
        <end position="35"/>
    </location>
</feature>
<keyword evidence="1" id="KW-0812">Transmembrane</keyword>
<keyword evidence="1" id="KW-0472">Membrane</keyword>
<keyword evidence="3" id="KW-1185">Reference proteome</keyword>
<proteinExistence type="predicted"/>
<organism evidence="2 3">
    <name type="scientific">Xylaria multiplex</name>
    <dbReference type="NCBI Taxonomy" id="323545"/>
    <lineage>
        <taxon>Eukaryota</taxon>
        <taxon>Fungi</taxon>
        <taxon>Dikarya</taxon>
        <taxon>Ascomycota</taxon>
        <taxon>Pezizomycotina</taxon>
        <taxon>Sordariomycetes</taxon>
        <taxon>Xylariomycetidae</taxon>
        <taxon>Xylariales</taxon>
        <taxon>Xylariaceae</taxon>
        <taxon>Xylaria</taxon>
    </lineage>
</organism>
<dbReference type="EMBL" id="WUBL01000047">
    <property type="protein sequence ID" value="KAF2968677.1"/>
    <property type="molecule type" value="Genomic_DNA"/>
</dbReference>